<reference evidence="3" key="1">
    <citation type="submission" date="2021-01" db="EMBL/GenBank/DDBJ databases">
        <authorList>
            <person name="Corre E."/>
            <person name="Pelletier E."/>
            <person name="Niang G."/>
            <person name="Scheremetjew M."/>
            <person name="Finn R."/>
            <person name="Kale V."/>
            <person name="Holt S."/>
            <person name="Cochrane G."/>
            <person name="Meng A."/>
            <person name="Brown T."/>
            <person name="Cohen L."/>
        </authorList>
    </citation>
    <scope>NUCLEOTIDE SEQUENCE</scope>
    <source>
        <strain evidence="3">CCMP147</strain>
    </source>
</reference>
<protein>
    <submittedName>
        <fullName evidence="3">Uncharacterized protein</fullName>
    </submittedName>
</protein>
<dbReference type="AlphaFoldDB" id="A0A7R9W7K8"/>
<name>A0A7R9W7K8_9STRA</name>
<proteinExistence type="predicted"/>
<feature type="region of interest" description="Disordered" evidence="1">
    <location>
        <begin position="153"/>
        <end position="198"/>
    </location>
</feature>
<evidence type="ECO:0000256" key="1">
    <source>
        <dbReference type="SAM" id="MobiDB-lite"/>
    </source>
</evidence>
<feature type="transmembrane region" description="Helical" evidence="2">
    <location>
        <begin position="90"/>
        <end position="111"/>
    </location>
</feature>
<sequence length="394" mass="43026">MDDTINEKNGERPDRETAQNQSTSKDSCASSTNKISPLEIDTRAEEIYDDPSSVASWSRRKAGSIRPIFFFKNRSGNNEANDDKWNKRNFTLGVVALIVTTAVSIALPLTLEAGQGSPPPAPQPMVIPPTPPTNVFVSTTSDLSSEPSYVLTFAPAPTPRPTPKTTALARQPTPDKSEHEPTETARQTELPSPAPRKYVPPRANAATMELSTNNTWKLNLAANSLRGVEQLCISPVGLQVGVVVNNEPVNTAWRRATYSKLEDMGQVSSGSCEVTTITNDTLVLFDMLHVEGCPFTFMRCNNVFQSLQCPLGWTGFARGPLYRVDGCYTYHSNSRSFEIDYFPGCCSPSTCHFACRSCSGEIAFRLKGTGCALLAMAEHRCLLRDEANSTCKAV</sequence>
<feature type="compositionally biased region" description="Basic and acidic residues" evidence="1">
    <location>
        <begin position="1"/>
        <end position="17"/>
    </location>
</feature>
<feature type="compositionally biased region" description="Basic and acidic residues" evidence="1">
    <location>
        <begin position="173"/>
        <end position="183"/>
    </location>
</feature>
<accession>A0A7R9W7K8</accession>
<dbReference type="EMBL" id="HBED01030457">
    <property type="protein sequence ID" value="CAD8316461.1"/>
    <property type="molecule type" value="Transcribed_RNA"/>
</dbReference>
<evidence type="ECO:0000256" key="2">
    <source>
        <dbReference type="SAM" id="Phobius"/>
    </source>
</evidence>
<feature type="region of interest" description="Disordered" evidence="1">
    <location>
        <begin position="1"/>
        <end position="42"/>
    </location>
</feature>
<keyword evidence="2" id="KW-1133">Transmembrane helix</keyword>
<evidence type="ECO:0000313" key="3">
    <source>
        <dbReference type="EMBL" id="CAD8316461.1"/>
    </source>
</evidence>
<keyword evidence="2" id="KW-0472">Membrane</keyword>
<organism evidence="3">
    <name type="scientific">Pseudictyota dubia</name>
    <dbReference type="NCBI Taxonomy" id="2749911"/>
    <lineage>
        <taxon>Eukaryota</taxon>
        <taxon>Sar</taxon>
        <taxon>Stramenopiles</taxon>
        <taxon>Ochrophyta</taxon>
        <taxon>Bacillariophyta</taxon>
        <taxon>Mediophyceae</taxon>
        <taxon>Biddulphiophycidae</taxon>
        <taxon>Eupodiscales</taxon>
        <taxon>Odontellaceae</taxon>
        <taxon>Pseudictyota</taxon>
    </lineage>
</organism>
<feature type="compositionally biased region" description="Polar residues" evidence="1">
    <location>
        <begin position="18"/>
        <end position="35"/>
    </location>
</feature>
<keyword evidence="2" id="KW-0812">Transmembrane</keyword>
<gene>
    <name evidence="3" type="ORF">TDUB1175_LOCUS15254</name>
</gene>